<protein>
    <submittedName>
        <fullName evidence="1">Uncharacterized protein</fullName>
    </submittedName>
</protein>
<reference evidence="1 2" key="1">
    <citation type="submission" date="2021-05" db="EMBL/GenBank/DDBJ databases">
        <title>Roseococcus sp. XZZS9, whole genome shotgun sequencing project.</title>
        <authorList>
            <person name="Zhao G."/>
            <person name="Shen L."/>
        </authorList>
    </citation>
    <scope>NUCLEOTIDE SEQUENCE [LARGE SCALE GENOMIC DNA]</scope>
    <source>
        <strain evidence="1 2">XZZS9</strain>
    </source>
</reference>
<evidence type="ECO:0000313" key="1">
    <source>
        <dbReference type="EMBL" id="MBS7810531.1"/>
    </source>
</evidence>
<comment type="caution">
    <text evidence="1">The sequence shown here is derived from an EMBL/GenBank/DDBJ whole genome shotgun (WGS) entry which is preliminary data.</text>
</comment>
<sequence>MTAFARAAAALHADPNLSSEAIYTPVAGQPVPVRVIRSSPIEGMGEFRPSTARREEASIPAAAVPGGPRKGASLTVGGEAFLIEEVTLDPEGTAYTLVLSRD</sequence>
<dbReference type="Proteomes" id="UP000766336">
    <property type="component" value="Unassembled WGS sequence"/>
</dbReference>
<dbReference type="InterPro" id="IPR008018">
    <property type="entry name" value="Phage_tail_attach_FII"/>
</dbReference>
<dbReference type="EMBL" id="JAHCDA010000001">
    <property type="protein sequence ID" value="MBS7810531.1"/>
    <property type="molecule type" value="Genomic_DNA"/>
</dbReference>
<keyword evidence="2" id="KW-1185">Reference proteome</keyword>
<name>A0ABS5Q9Z4_9PROT</name>
<proteinExistence type="predicted"/>
<evidence type="ECO:0000313" key="2">
    <source>
        <dbReference type="Proteomes" id="UP000766336"/>
    </source>
</evidence>
<dbReference type="Pfam" id="PF05354">
    <property type="entry name" value="Phage_attach"/>
    <property type="match status" value="1"/>
</dbReference>
<dbReference type="RefSeq" id="WP_213669144.1">
    <property type="nucleotide sequence ID" value="NZ_JAHCDA010000001.1"/>
</dbReference>
<accession>A0ABS5Q9Z4</accession>
<gene>
    <name evidence="1" type="ORF">KHU32_06255</name>
</gene>
<organism evidence="1 2">
    <name type="scientific">Roseococcus pinisoli</name>
    <dbReference type="NCBI Taxonomy" id="2835040"/>
    <lineage>
        <taxon>Bacteria</taxon>
        <taxon>Pseudomonadati</taxon>
        <taxon>Pseudomonadota</taxon>
        <taxon>Alphaproteobacteria</taxon>
        <taxon>Acetobacterales</taxon>
        <taxon>Roseomonadaceae</taxon>
        <taxon>Roseococcus</taxon>
    </lineage>
</organism>